<reference evidence="14" key="2">
    <citation type="submission" date="2025-09" db="UniProtKB">
        <authorList>
            <consortium name="Ensembl"/>
        </authorList>
    </citation>
    <scope>IDENTIFICATION</scope>
</reference>
<evidence type="ECO:0000256" key="2">
    <source>
        <dbReference type="ARBA" id="ARBA00005925"/>
    </source>
</evidence>
<dbReference type="Pfam" id="PF07679">
    <property type="entry name" value="I-set"/>
    <property type="match status" value="1"/>
</dbReference>
<proteinExistence type="inferred from homology"/>
<dbReference type="InterPro" id="IPR013783">
    <property type="entry name" value="Ig-like_fold"/>
</dbReference>
<dbReference type="InterPro" id="IPR003598">
    <property type="entry name" value="Ig_sub2"/>
</dbReference>
<dbReference type="PANTHER" id="PTHR13771">
    <property type="entry name" value="INTERCELLULAR ADHESION MOLECULE"/>
    <property type="match status" value="1"/>
</dbReference>
<dbReference type="AlphaFoldDB" id="A0A8C0IZ40"/>
<dbReference type="Proteomes" id="UP000694404">
    <property type="component" value="Unplaced"/>
</dbReference>
<dbReference type="InterPro" id="IPR003599">
    <property type="entry name" value="Ig_sub"/>
</dbReference>
<evidence type="ECO:0000256" key="5">
    <source>
        <dbReference type="ARBA" id="ARBA00022729"/>
    </source>
</evidence>
<evidence type="ECO:0000256" key="9">
    <source>
        <dbReference type="ARBA" id="ARBA00023136"/>
    </source>
</evidence>
<protein>
    <recommendedName>
        <fullName evidence="13">Ig-like domain-containing protein</fullName>
    </recommendedName>
</protein>
<dbReference type="InterPro" id="IPR007110">
    <property type="entry name" value="Ig-like_dom"/>
</dbReference>
<keyword evidence="4" id="KW-0812">Transmembrane</keyword>
<dbReference type="FunFam" id="2.60.40.10:FF:000194">
    <property type="entry name" value="Intercellular adhesion molecule 1"/>
    <property type="match status" value="1"/>
</dbReference>
<dbReference type="GO" id="GO:0005178">
    <property type="term" value="F:integrin binding"/>
    <property type="evidence" value="ECO:0007669"/>
    <property type="project" value="InterPro"/>
</dbReference>
<keyword evidence="3" id="KW-0597">Phosphoprotein</keyword>
<dbReference type="GeneTree" id="ENSGT00940000159005"/>
<accession>A0A8C0IZ40</accession>
<dbReference type="Gene3D" id="2.60.40.10">
    <property type="entry name" value="Immunoglobulins"/>
    <property type="match status" value="5"/>
</dbReference>
<evidence type="ECO:0000256" key="12">
    <source>
        <dbReference type="ARBA" id="ARBA00023319"/>
    </source>
</evidence>
<dbReference type="GO" id="GO:0005886">
    <property type="term" value="C:plasma membrane"/>
    <property type="evidence" value="ECO:0007669"/>
    <property type="project" value="TreeGrafter"/>
</dbReference>
<dbReference type="InterPro" id="IPR013098">
    <property type="entry name" value="Ig_I-set"/>
</dbReference>
<keyword evidence="11" id="KW-0325">Glycoprotein</keyword>
<dbReference type="OMA" id="SQSPQIW"/>
<evidence type="ECO:0000256" key="11">
    <source>
        <dbReference type="ARBA" id="ARBA00023180"/>
    </source>
</evidence>
<dbReference type="Pfam" id="PF21146">
    <property type="entry name" value="ICAM1_3_5_D2"/>
    <property type="match status" value="1"/>
</dbReference>
<keyword evidence="6" id="KW-0677">Repeat</keyword>
<dbReference type="PRINTS" id="PR01472">
    <property type="entry name" value="ICAMVCAM1"/>
</dbReference>
<feature type="domain" description="Ig-like" evidence="13">
    <location>
        <begin position="421"/>
        <end position="497"/>
    </location>
</feature>
<dbReference type="InterPro" id="IPR013768">
    <property type="entry name" value="ICAM_N"/>
</dbReference>
<evidence type="ECO:0000313" key="14">
    <source>
        <dbReference type="Ensembl" id="ENSCABP00000024489.1"/>
    </source>
</evidence>
<dbReference type="InterPro" id="IPR048679">
    <property type="entry name" value="ICAM1_3_5_D2"/>
</dbReference>
<dbReference type="SMART" id="SM00409">
    <property type="entry name" value="IG"/>
    <property type="match status" value="2"/>
</dbReference>
<dbReference type="Pfam" id="PF03921">
    <property type="entry name" value="ICAM_N"/>
    <property type="match status" value="1"/>
</dbReference>
<evidence type="ECO:0000256" key="6">
    <source>
        <dbReference type="ARBA" id="ARBA00022737"/>
    </source>
</evidence>
<dbReference type="PANTHER" id="PTHR13771:SF9">
    <property type="entry name" value="INTERCELLULAR ADHESION MOLECULE 5"/>
    <property type="match status" value="1"/>
</dbReference>
<keyword evidence="12" id="KW-0393">Immunoglobulin domain</keyword>
<dbReference type="SMART" id="SM00408">
    <property type="entry name" value="IGc2"/>
    <property type="match status" value="1"/>
</dbReference>
<comment type="subcellular location">
    <subcellularLocation>
        <location evidence="1">Membrane</location>
        <topology evidence="1">Single-pass type I membrane protein</topology>
    </subcellularLocation>
</comment>
<evidence type="ECO:0000256" key="4">
    <source>
        <dbReference type="ARBA" id="ARBA00022692"/>
    </source>
</evidence>
<keyword evidence="7" id="KW-0130">Cell adhesion</keyword>
<dbReference type="GO" id="GO:0098609">
    <property type="term" value="P:cell-cell adhesion"/>
    <property type="evidence" value="ECO:0007669"/>
    <property type="project" value="InterPro"/>
</dbReference>
<dbReference type="SUPFAM" id="SSF48726">
    <property type="entry name" value="Immunoglobulin"/>
    <property type="match status" value="3"/>
</dbReference>
<evidence type="ECO:0000256" key="3">
    <source>
        <dbReference type="ARBA" id="ARBA00022553"/>
    </source>
</evidence>
<dbReference type="FunFam" id="2.60.40.10:FF:002232">
    <property type="entry name" value="Intercellular adhesion molecule 3"/>
    <property type="match status" value="1"/>
</dbReference>
<comment type="similarity">
    <text evidence="2">Belongs to the immunoglobulin superfamily. ICAM family.</text>
</comment>
<evidence type="ECO:0000256" key="7">
    <source>
        <dbReference type="ARBA" id="ARBA00022889"/>
    </source>
</evidence>
<dbReference type="Ensembl" id="ENSCABT00000026835.1">
    <property type="protein sequence ID" value="ENSCABP00000024489.1"/>
    <property type="gene ID" value="ENSCABG00000018024.1"/>
</dbReference>
<dbReference type="InterPro" id="IPR047012">
    <property type="entry name" value="ICAM_VCAM"/>
</dbReference>
<dbReference type="PROSITE" id="PS50835">
    <property type="entry name" value="IG_LIKE"/>
    <property type="match status" value="1"/>
</dbReference>
<organism evidence="14 15">
    <name type="scientific">Chelonoidis abingdonii</name>
    <name type="common">Abingdon island giant tortoise</name>
    <name type="synonym">Testudo abingdonii</name>
    <dbReference type="NCBI Taxonomy" id="106734"/>
    <lineage>
        <taxon>Eukaryota</taxon>
        <taxon>Metazoa</taxon>
        <taxon>Chordata</taxon>
        <taxon>Craniata</taxon>
        <taxon>Vertebrata</taxon>
        <taxon>Euteleostomi</taxon>
        <taxon>Archelosauria</taxon>
        <taxon>Testudinata</taxon>
        <taxon>Testudines</taxon>
        <taxon>Cryptodira</taxon>
        <taxon>Durocryptodira</taxon>
        <taxon>Testudinoidea</taxon>
        <taxon>Testudinidae</taxon>
        <taxon>Chelonoidis</taxon>
    </lineage>
</organism>
<name>A0A8C0IZ40_CHEAB</name>
<keyword evidence="10" id="KW-1015">Disulfide bond</keyword>
<keyword evidence="15" id="KW-1185">Reference proteome</keyword>
<keyword evidence="8" id="KW-1133">Transmembrane helix</keyword>
<sequence>MGRRLRGTAAGLDLTGWVKLRIQGSKLHLMPARLSPRAAWISFDLVSRGFYGGAAQGLFKVSVSPEAAMVEHGGSVWINCSTTCQDPGARGGLETSLTKTDSKSGPGWAAVLLVGITEWVSAAQCYFTCGGDTKVTAANISTYRPPERVVLEPLPEMELGRAYNLTCWVLNVAPVTHLTVTIRRGAQTLHMETFQNHTRIGPNNIPVTHEITPQRWDHGQEITCHATLDLTPHGSHMLHVPDTPLCAPETHSMATARCGVAGVFPTVGEARFTLSFGGESLNFTVTTSGDTATAQGEVWSPFPGQRELKCTVTVGPVSRSTRQSILVYSECLGGSRLRPEQGLSVIVTCRSPEADPLGVLLQLRDAKRVLVPSSPAQPPVQFQLTAGEEDDGREFMCEARPHSGIPAVKHTSARLTVFYGPRMDDSGCPREWIWKEGTKQSFSCLARGNPAPAVECTKDGVSVSIGVQQQVRREDAGTYHCKASNPHGSASRDVTVQVECNRSGFTPVCFTPCRAPLGSVTVLLANSCHIPAQRWMHLSGR</sequence>
<evidence type="ECO:0000256" key="8">
    <source>
        <dbReference type="ARBA" id="ARBA00022989"/>
    </source>
</evidence>
<dbReference type="InterPro" id="IPR003987">
    <property type="entry name" value="ICAM_VCAM_N"/>
</dbReference>
<dbReference type="InterPro" id="IPR036179">
    <property type="entry name" value="Ig-like_dom_sf"/>
</dbReference>
<evidence type="ECO:0000256" key="1">
    <source>
        <dbReference type="ARBA" id="ARBA00004479"/>
    </source>
</evidence>
<reference evidence="14" key="1">
    <citation type="submission" date="2025-08" db="UniProtKB">
        <authorList>
            <consortium name="Ensembl"/>
        </authorList>
    </citation>
    <scope>IDENTIFICATION</scope>
</reference>
<keyword evidence="9" id="KW-0472">Membrane</keyword>
<evidence type="ECO:0000256" key="10">
    <source>
        <dbReference type="ARBA" id="ARBA00023157"/>
    </source>
</evidence>
<keyword evidence="5" id="KW-0732">Signal</keyword>
<evidence type="ECO:0000313" key="15">
    <source>
        <dbReference type="Proteomes" id="UP000694404"/>
    </source>
</evidence>
<evidence type="ECO:0000259" key="13">
    <source>
        <dbReference type="PROSITE" id="PS50835"/>
    </source>
</evidence>